<gene>
    <name evidence="1" type="ORF">SPELUC_LOCUS931</name>
</gene>
<sequence>IMSGPNHSHTPYTYDPTSYNSTTNTAASSTGDLSQSYYGYDYAAYSSSVPYQSSTNTGVYDGYDYSTYGGSSYYYPTTGVSSAPKASTATVVEAPPAIVNTVSMSSNSSKSGIIHQQDRGISSGIHQPKDDIVSGHLDMQSGINKQSASKKKPKTIIRAAGGEIWEDPTLLEWDINDFRLFCGDLGNEVTDDILYKAFSKYPSIQKAKVIRDKRTNKSKGYGFVSFKDADEFVKAWKEMNAVPSSPKNILGCMKSVQILYNAYDEKPNPFKEHAHNVNSPRYINYIEHISIYNQSRMTKLRYIHWIIIKLKRNTCSVNPLEFKSLPGHSTFPLGPNLGDPCDMIFIHKNILIPKVTKYDTAIQLVNLSRNYCYCKFTYVHDDEPPFKILKTLEILLGNSFIGLVVLAASICTKGGKGVISRQFREMPRARIEGLLASFPKLTSAGQQHTTIETEHVRYVYQPLDELYMVLITNRQSNILQDIETLHLFARVVSDICHSTDEREILRNSFELLSAFDEIVSLGYRENVNLAQNKEQEAKEELKRRAKQLEMQKKEMLKRGSGTSFGSSFGQSINRPSSYSEPQVQTSFEEGIRSTYSSSPTPSSSKAKGMQLGRKQKGADLFEAVKNEVGFDDVSEKTSVKGTSIPKVPVESVHLSVTEKISLQANRDGGLENLEVKGDLELTISDPNMTRIKISVRATHPNVDKKLFSTDNIIALKNPGKGFPVNQPLGVLRWRFITKDETLIPLSINCWPSPAGDGTIDVNIEYELESENQEFKDVVISIPLPPGGNPVVGDVDGHYEVNRQNRTLEWQLPIIDASNKQGSLEFNIAGDDVNVFFPVGVSFISEKLFCDIEVLDVLHTESGASVTFSKEVILSAEEYHRILYLVIFVKFYDQLRFRSNMLVGSLAVSGMIRSNPDNTDYTRPSPYAIRIFFERIERITQNPYG</sequence>
<dbReference type="EMBL" id="CAJVPW010000429">
    <property type="protein sequence ID" value="CAG8453705.1"/>
    <property type="molecule type" value="Genomic_DNA"/>
</dbReference>
<accession>A0ACA9K5G3</accession>
<comment type="caution">
    <text evidence="1">The sequence shown here is derived from an EMBL/GenBank/DDBJ whole genome shotgun (WGS) entry which is preliminary data.</text>
</comment>
<feature type="non-terminal residue" evidence="1">
    <location>
        <position position="1"/>
    </location>
</feature>
<proteinExistence type="predicted"/>
<dbReference type="Proteomes" id="UP000789366">
    <property type="component" value="Unassembled WGS sequence"/>
</dbReference>
<protein>
    <submittedName>
        <fullName evidence="1">15766_t:CDS:1</fullName>
    </submittedName>
</protein>
<keyword evidence="2" id="KW-1185">Reference proteome</keyword>
<evidence type="ECO:0000313" key="2">
    <source>
        <dbReference type="Proteomes" id="UP000789366"/>
    </source>
</evidence>
<reference evidence="1" key="1">
    <citation type="submission" date="2021-06" db="EMBL/GenBank/DDBJ databases">
        <authorList>
            <person name="Kallberg Y."/>
            <person name="Tangrot J."/>
            <person name="Rosling A."/>
        </authorList>
    </citation>
    <scope>NUCLEOTIDE SEQUENCE</scope>
    <source>
        <strain evidence="1">28 12/20/2015</strain>
    </source>
</reference>
<organism evidence="1 2">
    <name type="scientific">Cetraspora pellucida</name>
    <dbReference type="NCBI Taxonomy" id="1433469"/>
    <lineage>
        <taxon>Eukaryota</taxon>
        <taxon>Fungi</taxon>
        <taxon>Fungi incertae sedis</taxon>
        <taxon>Mucoromycota</taxon>
        <taxon>Glomeromycotina</taxon>
        <taxon>Glomeromycetes</taxon>
        <taxon>Diversisporales</taxon>
        <taxon>Gigasporaceae</taxon>
        <taxon>Cetraspora</taxon>
    </lineage>
</organism>
<evidence type="ECO:0000313" key="1">
    <source>
        <dbReference type="EMBL" id="CAG8453705.1"/>
    </source>
</evidence>
<name>A0ACA9K5G3_9GLOM</name>